<evidence type="ECO:0000256" key="1">
    <source>
        <dbReference type="SAM" id="MobiDB-lite"/>
    </source>
</evidence>
<feature type="compositionally biased region" description="Basic and acidic residues" evidence="1">
    <location>
        <begin position="97"/>
        <end position="107"/>
    </location>
</feature>
<protein>
    <recommendedName>
        <fullName evidence="2">Death domain-containing protein</fullName>
    </recommendedName>
</protein>
<reference evidence="3 4" key="1">
    <citation type="journal article" date="2017" name="Nat. Ecol. Evol.">
        <title>Scallop genome provides insights into evolution of bilaterian karyotype and development.</title>
        <authorList>
            <person name="Wang S."/>
            <person name="Zhang J."/>
            <person name="Jiao W."/>
            <person name="Li J."/>
            <person name="Xun X."/>
            <person name="Sun Y."/>
            <person name="Guo X."/>
            <person name="Huan P."/>
            <person name="Dong B."/>
            <person name="Zhang L."/>
            <person name="Hu X."/>
            <person name="Sun X."/>
            <person name="Wang J."/>
            <person name="Zhao C."/>
            <person name="Wang Y."/>
            <person name="Wang D."/>
            <person name="Huang X."/>
            <person name="Wang R."/>
            <person name="Lv J."/>
            <person name="Li Y."/>
            <person name="Zhang Z."/>
            <person name="Liu B."/>
            <person name="Lu W."/>
            <person name="Hui Y."/>
            <person name="Liang J."/>
            <person name="Zhou Z."/>
            <person name="Hou R."/>
            <person name="Li X."/>
            <person name="Liu Y."/>
            <person name="Li H."/>
            <person name="Ning X."/>
            <person name="Lin Y."/>
            <person name="Zhao L."/>
            <person name="Xing Q."/>
            <person name="Dou J."/>
            <person name="Li Y."/>
            <person name="Mao J."/>
            <person name="Guo H."/>
            <person name="Dou H."/>
            <person name="Li T."/>
            <person name="Mu C."/>
            <person name="Jiang W."/>
            <person name="Fu Q."/>
            <person name="Fu X."/>
            <person name="Miao Y."/>
            <person name="Liu J."/>
            <person name="Yu Q."/>
            <person name="Li R."/>
            <person name="Liao H."/>
            <person name="Li X."/>
            <person name="Kong Y."/>
            <person name="Jiang Z."/>
            <person name="Chourrout D."/>
            <person name="Li R."/>
            <person name="Bao Z."/>
        </authorList>
    </citation>
    <scope>NUCLEOTIDE SEQUENCE [LARGE SCALE GENOMIC DNA]</scope>
    <source>
        <strain evidence="3 4">PY_sf001</strain>
    </source>
</reference>
<dbReference type="InterPro" id="IPR000488">
    <property type="entry name" value="Death_dom"/>
</dbReference>
<accession>A0A210QYC9</accession>
<dbReference type="PROSITE" id="PS50017">
    <property type="entry name" value="DEATH_DOMAIN"/>
    <property type="match status" value="1"/>
</dbReference>
<gene>
    <name evidence="3" type="ORF">KP79_PYT05748</name>
</gene>
<evidence type="ECO:0000313" key="3">
    <source>
        <dbReference type="EMBL" id="OWF53726.1"/>
    </source>
</evidence>
<dbReference type="Gene3D" id="1.10.533.10">
    <property type="entry name" value="Death Domain, Fas"/>
    <property type="match status" value="1"/>
</dbReference>
<dbReference type="CDD" id="cd01670">
    <property type="entry name" value="Death"/>
    <property type="match status" value="1"/>
</dbReference>
<sequence length="526" mass="59249">MAVRNGLKTDTVDIREVFRHVSPYIIRQWKEVCLELGVQQHEIKQLEATDFTPCPSQLAFKGLCLWYDRVGRAASRECLGVALNRCGLRRAEEEITNLESRKPERPTSSRPTSSRPTSSGLHSHRTQYARRLKSANLVRRRQHQQTGGIARPNTRCKSARSGSNRARSAKKRDSYSEEKSCEISLNMKISQVSLGSEDDTGSQQTKRDLAERFYDVIIQKKEQFCWTLEAAIDIRDVKVETITRGSMCVKCTCLTLGALESLNQMFKSRRLSAVCQSVFVTDRILELVGAKSVKLDVTIDTDELDASREVLLSRKFKECTLVHPADTLTTPTDYPSLDHIPVTADVVVIEKDFDVVGWRMRLSAEVETVRHRYTCFNDSIDLFIRTLQIIMPIGKVAIESLSDVIGLYSHLVGSSSLSSGMRTDLVREYLSTVNSIRILVDDIKAKSCQASTGDESDDDYQIMTCLISELQDMLLPKHVFEEDISVLDRRVNPAEKPFLGLICFVPLLLAKLSTVLYTLSAPEVSK</sequence>
<dbReference type="GO" id="GO:0007165">
    <property type="term" value="P:signal transduction"/>
    <property type="evidence" value="ECO:0007669"/>
    <property type="project" value="InterPro"/>
</dbReference>
<feature type="compositionally biased region" description="Basic residues" evidence="1">
    <location>
        <begin position="122"/>
        <end position="143"/>
    </location>
</feature>
<keyword evidence="4" id="KW-1185">Reference proteome</keyword>
<feature type="region of interest" description="Disordered" evidence="1">
    <location>
        <begin position="97"/>
        <end position="179"/>
    </location>
</feature>
<evidence type="ECO:0000313" key="4">
    <source>
        <dbReference type="Proteomes" id="UP000242188"/>
    </source>
</evidence>
<dbReference type="AlphaFoldDB" id="A0A210QYC9"/>
<comment type="caution">
    <text evidence="3">The sequence shown here is derived from an EMBL/GenBank/DDBJ whole genome shotgun (WGS) entry which is preliminary data.</text>
</comment>
<dbReference type="Proteomes" id="UP000242188">
    <property type="component" value="Unassembled WGS sequence"/>
</dbReference>
<dbReference type="OrthoDB" id="6119233at2759"/>
<proteinExistence type="predicted"/>
<organism evidence="3 4">
    <name type="scientific">Mizuhopecten yessoensis</name>
    <name type="common">Japanese scallop</name>
    <name type="synonym">Patinopecten yessoensis</name>
    <dbReference type="NCBI Taxonomy" id="6573"/>
    <lineage>
        <taxon>Eukaryota</taxon>
        <taxon>Metazoa</taxon>
        <taxon>Spiralia</taxon>
        <taxon>Lophotrochozoa</taxon>
        <taxon>Mollusca</taxon>
        <taxon>Bivalvia</taxon>
        <taxon>Autobranchia</taxon>
        <taxon>Pteriomorphia</taxon>
        <taxon>Pectinida</taxon>
        <taxon>Pectinoidea</taxon>
        <taxon>Pectinidae</taxon>
        <taxon>Mizuhopecten</taxon>
    </lineage>
</organism>
<dbReference type="SUPFAM" id="SSF47986">
    <property type="entry name" value="DEATH domain"/>
    <property type="match status" value="1"/>
</dbReference>
<feature type="domain" description="Death" evidence="2">
    <location>
        <begin position="28"/>
        <end position="99"/>
    </location>
</feature>
<dbReference type="InterPro" id="IPR011029">
    <property type="entry name" value="DEATH-like_dom_sf"/>
</dbReference>
<evidence type="ECO:0000259" key="2">
    <source>
        <dbReference type="PROSITE" id="PS50017"/>
    </source>
</evidence>
<feature type="compositionally biased region" description="Low complexity" evidence="1">
    <location>
        <begin position="108"/>
        <end position="119"/>
    </location>
</feature>
<dbReference type="EMBL" id="NEDP02001223">
    <property type="protein sequence ID" value="OWF53726.1"/>
    <property type="molecule type" value="Genomic_DNA"/>
</dbReference>
<dbReference type="Pfam" id="PF00531">
    <property type="entry name" value="Death"/>
    <property type="match status" value="1"/>
</dbReference>
<name>A0A210QYC9_MIZYE</name>